<accession>A0A5C6AVK8</accession>
<organism evidence="2 3">
    <name type="scientific">Neorhodopirellula pilleata</name>
    <dbReference type="NCBI Taxonomy" id="2714738"/>
    <lineage>
        <taxon>Bacteria</taxon>
        <taxon>Pseudomonadati</taxon>
        <taxon>Planctomycetota</taxon>
        <taxon>Planctomycetia</taxon>
        <taxon>Pirellulales</taxon>
        <taxon>Pirellulaceae</taxon>
        <taxon>Neorhodopirellula</taxon>
    </lineage>
</organism>
<sequence length="376" mass="40000">MRTSNFSEGLFRGKINFEVIGNRLKCSLALHNYHAAYNQCPRSLGGSGNPVTTDAQTLLVGTGNNRNDLSWLVGLTPFMEQQAIWEQISNPLTVAAGTFQAMGPNPKMDQSDHAVNRYEPWYTELAALRCPSDPGVGLPAKGRTNYAYCAGDSIHMGDWGALDNNEVVDNTRAIAVRHGQRGFFVPRQDIGFRDILDGLSNTIAAGEIVTDLGDRDKRTQFGIAPGGSTNDDGRDSVAAGGAIACNGTDPSRPQFWGTQTTIINAEHRRGYCWAWGRIGYCGINTILPPNKEFCMATSSRGAAGIAPPGSRHQGGCHVLMGDGAVKFITDSIEAGDSGSAQVSNAVGGLAAGRVSPFGLWGSLGTRGARETIDTSF</sequence>
<dbReference type="RefSeq" id="WP_315853430.1">
    <property type="nucleotide sequence ID" value="NZ_SJPM01000001.1"/>
</dbReference>
<evidence type="ECO:0000259" key="1">
    <source>
        <dbReference type="Pfam" id="PF07596"/>
    </source>
</evidence>
<dbReference type="PANTHER" id="PTHR30093:SF2">
    <property type="entry name" value="TYPE II SECRETION SYSTEM PROTEIN H"/>
    <property type="match status" value="1"/>
</dbReference>
<comment type="caution">
    <text evidence="2">The sequence shown here is derived from an EMBL/GenBank/DDBJ whole genome shotgun (WGS) entry which is preliminary data.</text>
</comment>
<proteinExistence type="predicted"/>
<dbReference type="EMBL" id="SJPM01000001">
    <property type="protein sequence ID" value="TWU03517.1"/>
    <property type="molecule type" value="Genomic_DNA"/>
</dbReference>
<keyword evidence="3" id="KW-1185">Reference proteome</keyword>
<protein>
    <recommendedName>
        <fullName evidence="1">DUF1559 domain-containing protein</fullName>
    </recommendedName>
</protein>
<dbReference type="InterPro" id="IPR027558">
    <property type="entry name" value="Pre_pil_HX9DG_C"/>
</dbReference>
<dbReference type="PANTHER" id="PTHR30093">
    <property type="entry name" value="GENERAL SECRETION PATHWAY PROTEIN G"/>
    <property type="match status" value="1"/>
</dbReference>
<name>A0A5C6AVK8_9BACT</name>
<feature type="domain" description="DUF1559" evidence="1">
    <location>
        <begin position="27"/>
        <end position="334"/>
    </location>
</feature>
<dbReference type="NCBIfam" id="TIGR04294">
    <property type="entry name" value="pre_pil_HX9DG"/>
    <property type="match status" value="1"/>
</dbReference>
<evidence type="ECO:0000313" key="3">
    <source>
        <dbReference type="Proteomes" id="UP000316213"/>
    </source>
</evidence>
<gene>
    <name evidence="2" type="ORF">Pla100_04440</name>
</gene>
<reference evidence="2 3" key="1">
    <citation type="submission" date="2019-02" db="EMBL/GenBank/DDBJ databases">
        <title>Deep-cultivation of Planctomycetes and their phenomic and genomic characterization uncovers novel biology.</title>
        <authorList>
            <person name="Wiegand S."/>
            <person name="Jogler M."/>
            <person name="Boedeker C."/>
            <person name="Pinto D."/>
            <person name="Vollmers J."/>
            <person name="Rivas-Marin E."/>
            <person name="Kohn T."/>
            <person name="Peeters S.H."/>
            <person name="Heuer A."/>
            <person name="Rast P."/>
            <person name="Oberbeckmann S."/>
            <person name="Bunk B."/>
            <person name="Jeske O."/>
            <person name="Meyerdierks A."/>
            <person name="Storesund J.E."/>
            <person name="Kallscheuer N."/>
            <person name="Luecker S."/>
            <person name="Lage O.M."/>
            <person name="Pohl T."/>
            <person name="Merkel B.J."/>
            <person name="Hornburger P."/>
            <person name="Mueller R.-W."/>
            <person name="Bruemmer F."/>
            <person name="Labrenz M."/>
            <person name="Spormann A.M."/>
            <person name="Op Den Camp H."/>
            <person name="Overmann J."/>
            <person name="Amann R."/>
            <person name="Jetten M.S.M."/>
            <person name="Mascher T."/>
            <person name="Medema M.H."/>
            <person name="Devos D.P."/>
            <person name="Kaster A.-K."/>
            <person name="Ovreas L."/>
            <person name="Rohde M."/>
            <person name="Galperin M.Y."/>
            <person name="Jogler C."/>
        </authorList>
    </citation>
    <scope>NUCLEOTIDE SEQUENCE [LARGE SCALE GENOMIC DNA]</scope>
    <source>
        <strain evidence="2 3">Pla100</strain>
    </source>
</reference>
<dbReference type="Pfam" id="PF07596">
    <property type="entry name" value="SBP_bac_10"/>
    <property type="match status" value="1"/>
</dbReference>
<dbReference type="Proteomes" id="UP000316213">
    <property type="component" value="Unassembled WGS sequence"/>
</dbReference>
<evidence type="ECO:0000313" key="2">
    <source>
        <dbReference type="EMBL" id="TWU03517.1"/>
    </source>
</evidence>
<dbReference type="InterPro" id="IPR011453">
    <property type="entry name" value="DUF1559"/>
</dbReference>
<dbReference type="AlphaFoldDB" id="A0A5C6AVK8"/>